<gene>
    <name evidence="1" type="ORF">SAMN05421813_13317</name>
</gene>
<sequence length="241" mass="27135">MLKNMKLLFIGFIVCLSSFTPGNSFNESTINGAWQTQEGTMEQVLLLSDGYFMHTIFDKVNKKFIQSRGGTYQFSGNNLDATVEFNTIDKDQIGQQLKYSFVIKRDRLTSDLSGKKAVWNLLDKGQGEISGTWRMSGRMQDGKISYSPPRARKTLKVLTGSRFQWAAINAETKEFFGTGGGSYTFEKGKYTENIEFFSRDNNRVGASLSFDGKLVDGNWHHSGLSSTGNPIYEVWSKESKQ</sequence>
<evidence type="ECO:0000313" key="1">
    <source>
        <dbReference type="EMBL" id="SDN01219.1"/>
    </source>
</evidence>
<dbReference type="Gene3D" id="2.40.128.490">
    <property type="entry name" value="Uncharacterised protein PF14869, DUF4488"/>
    <property type="match status" value="1"/>
</dbReference>
<accession>A0A1G9XWQ6</accession>
<proteinExistence type="predicted"/>
<keyword evidence="2" id="KW-1185">Reference proteome</keyword>
<dbReference type="STRING" id="990371.SAMN05421813_13317"/>
<reference evidence="2" key="1">
    <citation type="submission" date="2016-10" db="EMBL/GenBank/DDBJ databases">
        <authorList>
            <person name="Varghese N."/>
            <person name="Submissions S."/>
        </authorList>
    </citation>
    <scope>NUCLEOTIDE SEQUENCE [LARGE SCALE GENOMIC DNA]</scope>
    <source>
        <strain evidence="2">DSM 24536</strain>
    </source>
</reference>
<dbReference type="AlphaFoldDB" id="A0A1G9XWQ6"/>
<dbReference type="EMBL" id="FNHH01000033">
    <property type="protein sequence ID" value="SDN01219.1"/>
    <property type="molecule type" value="Genomic_DNA"/>
</dbReference>
<evidence type="ECO:0008006" key="3">
    <source>
        <dbReference type="Google" id="ProtNLM"/>
    </source>
</evidence>
<evidence type="ECO:0000313" key="2">
    <source>
        <dbReference type="Proteomes" id="UP000199226"/>
    </source>
</evidence>
<dbReference type="Proteomes" id="UP000199226">
    <property type="component" value="Unassembled WGS sequence"/>
</dbReference>
<name>A0A1G9XWQ6_9SPHI</name>
<organism evidence="1 2">
    <name type="scientific">Daejeonella rubra</name>
    <dbReference type="NCBI Taxonomy" id="990371"/>
    <lineage>
        <taxon>Bacteria</taxon>
        <taxon>Pseudomonadati</taxon>
        <taxon>Bacteroidota</taxon>
        <taxon>Sphingobacteriia</taxon>
        <taxon>Sphingobacteriales</taxon>
        <taxon>Sphingobacteriaceae</taxon>
        <taxon>Daejeonella</taxon>
    </lineage>
</organism>
<protein>
    <recommendedName>
        <fullName evidence="3">Membrane or secreted protein</fullName>
    </recommendedName>
</protein>